<feature type="domain" description="Mab-21-like HhH/H2TH-like" evidence="1">
    <location>
        <begin position="276"/>
        <end position="370"/>
    </location>
</feature>
<name>A0A9D4C730_DREPO</name>
<dbReference type="Gene3D" id="1.10.1410.40">
    <property type="match status" value="1"/>
</dbReference>
<dbReference type="AlphaFoldDB" id="A0A9D4C730"/>
<protein>
    <recommendedName>
        <fullName evidence="1">Mab-21-like HhH/H2TH-like domain-containing protein</fullName>
    </recommendedName>
</protein>
<dbReference type="Proteomes" id="UP000828390">
    <property type="component" value="Unassembled WGS sequence"/>
</dbReference>
<comment type="caution">
    <text evidence="2">The sequence shown here is derived from an EMBL/GenBank/DDBJ whole genome shotgun (WGS) entry which is preliminary data.</text>
</comment>
<reference evidence="2" key="1">
    <citation type="journal article" date="2019" name="bioRxiv">
        <title>The Genome of the Zebra Mussel, Dreissena polymorpha: A Resource for Invasive Species Research.</title>
        <authorList>
            <person name="McCartney M.A."/>
            <person name="Auch B."/>
            <person name="Kono T."/>
            <person name="Mallez S."/>
            <person name="Zhang Y."/>
            <person name="Obille A."/>
            <person name="Becker A."/>
            <person name="Abrahante J.E."/>
            <person name="Garbe J."/>
            <person name="Badalamenti J.P."/>
            <person name="Herman A."/>
            <person name="Mangelson H."/>
            <person name="Liachko I."/>
            <person name="Sullivan S."/>
            <person name="Sone E.D."/>
            <person name="Koren S."/>
            <person name="Silverstein K.A.T."/>
            <person name="Beckman K.B."/>
            <person name="Gohl D.M."/>
        </authorList>
    </citation>
    <scope>NUCLEOTIDE SEQUENCE</scope>
    <source>
        <strain evidence="2">Duluth1</strain>
        <tissue evidence="2">Whole animal</tissue>
    </source>
</reference>
<evidence type="ECO:0000259" key="1">
    <source>
        <dbReference type="Pfam" id="PF20266"/>
    </source>
</evidence>
<reference evidence="2" key="2">
    <citation type="submission" date="2020-11" db="EMBL/GenBank/DDBJ databases">
        <authorList>
            <person name="McCartney M.A."/>
            <person name="Auch B."/>
            <person name="Kono T."/>
            <person name="Mallez S."/>
            <person name="Becker A."/>
            <person name="Gohl D.M."/>
            <person name="Silverstein K.A.T."/>
            <person name="Koren S."/>
            <person name="Bechman K.B."/>
            <person name="Herman A."/>
            <person name="Abrahante J.E."/>
            <person name="Garbe J."/>
        </authorList>
    </citation>
    <scope>NUCLEOTIDE SEQUENCE</scope>
    <source>
        <strain evidence="2">Duluth1</strain>
        <tissue evidence="2">Whole animal</tissue>
    </source>
</reference>
<proteinExistence type="predicted"/>
<dbReference type="SMART" id="SM01265">
    <property type="entry name" value="Mab-21"/>
    <property type="match status" value="1"/>
</dbReference>
<dbReference type="PANTHER" id="PTHR10656">
    <property type="entry name" value="CELL FATE DETERMINING PROTEIN MAB21-RELATED"/>
    <property type="match status" value="1"/>
</dbReference>
<dbReference type="EMBL" id="JAIWYP010000013">
    <property type="protein sequence ID" value="KAH3718662.1"/>
    <property type="molecule type" value="Genomic_DNA"/>
</dbReference>
<organism evidence="2 3">
    <name type="scientific">Dreissena polymorpha</name>
    <name type="common">Zebra mussel</name>
    <name type="synonym">Mytilus polymorpha</name>
    <dbReference type="NCBI Taxonomy" id="45954"/>
    <lineage>
        <taxon>Eukaryota</taxon>
        <taxon>Metazoa</taxon>
        <taxon>Spiralia</taxon>
        <taxon>Lophotrochozoa</taxon>
        <taxon>Mollusca</taxon>
        <taxon>Bivalvia</taxon>
        <taxon>Autobranchia</taxon>
        <taxon>Heteroconchia</taxon>
        <taxon>Euheterodonta</taxon>
        <taxon>Imparidentia</taxon>
        <taxon>Neoheterodontei</taxon>
        <taxon>Myida</taxon>
        <taxon>Dreissenoidea</taxon>
        <taxon>Dreissenidae</taxon>
        <taxon>Dreissena</taxon>
    </lineage>
</organism>
<keyword evidence="3" id="KW-1185">Reference proteome</keyword>
<accession>A0A9D4C730</accession>
<dbReference type="InterPro" id="IPR024810">
    <property type="entry name" value="MAB21L/cGLR"/>
</dbReference>
<dbReference type="InterPro" id="IPR046906">
    <property type="entry name" value="Mab-21_HhH/H2TH-like"/>
</dbReference>
<evidence type="ECO:0000313" key="2">
    <source>
        <dbReference type="EMBL" id="KAH3718662.1"/>
    </source>
</evidence>
<dbReference type="PANTHER" id="PTHR10656:SF69">
    <property type="entry name" value="MAB-21-LIKE HHH_H2TH-LIKE DOMAIN-CONTAINING PROTEIN"/>
    <property type="match status" value="1"/>
</dbReference>
<dbReference type="Pfam" id="PF20266">
    <property type="entry name" value="Mab-21_C"/>
    <property type="match status" value="1"/>
</dbReference>
<gene>
    <name evidence="2" type="ORF">DPMN_061468</name>
</gene>
<sequence length="533" mass="61844">MIHPSEATCFCVHVSKDSTNKTVVHGDDPSRNLFKILDYVGYSHDMVAERRRVFHEKDAMINSARDDEIVSVTAGSKAEGFASCFESDYDRLNVYTNIVCQFEICPNMFSKDSTEFCMLAEACHPGHYKLKLLTRGAKLPKIMEESFVKNHQGETYISSDLFTKELEQTVPMDTVGGCNKGTRSGPAVPSTRGIYHRDDVIAFRCVVQRELLADWAKRRRPFGWPCADVINEVINLDAQLVPVGCQGSITRGMEWRICFIYGELKLIEHLNECQYKLYILLKMINKEVLHPICSEMSSYIMKNVTFWVVEAHSQEIFRDENLMHVLQIALKFLQTALVDNNLPYYMIPERNLLVGRTTEKEWTGLISKIEELITEDERIINRLPKLREAMKTFPLDELEQTGKRRDKLELLELKRQYILASYWAPSLQREEIDKLCWHDERYRDARYEMYDMVLPTWRDYLTAESRMETLNTVIQAIGDAGAFKDNYLRFAHSYLSIVWPHLKSEVTVKEDTTEELIVELIAILRVKIERALS</sequence>
<evidence type="ECO:0000313" key="3">
    <source>
        <dbReference type="Proteomes" id="UP000828390"/>
    </source>
</evidence>